<dbReference type="RefSeq" id="WP_158104177.1">
    <property type="nucleotide sequence ID" value="NZ_FNUJ01000014.1"/>
</dbReference>
<keyword evidence="3" id="KW-0998">Cell outer membrane</keyword>
<evidence type="ECO:0000256" key="2">
    <source>
        <dbReference type="ARBA" id="ARBA00023136"/>
    </source>
</evidence>
<dbReference type="PANTHER" id="PTHR30329">
    <property type="entry name" value="STATOR ELEMENT OF FLAGELLAR MOTOR COMPLEX"/>
    <property type="match status" value="1"/>
</dbReference>
<proteinExistence type="predicted"/>
<dbReference type="Gene3D" id="3.30.1330.60">
    <property type="entry name" value="OmpA-like domain"/>
    <property type="match status" value="1"/>
</dbReference>
<name>A0A1H5RIE0_9PSEU</name>
<dbReference type="OrthoDB" id="5166631at2"/>
<dbReference type="SUPFAM" id="SSF103088">
    <property type="entry name" value="OmpA-like"/>
    <property type="match status" value="1"/>
</dbReference>
<dbReference type="PANTHER" id="PTHR30329:SF21">
    <property type="entry name" value="LIPOPROTEIN YIAD-RELATED"/>
    <property type="match status" value="1"/>
</dbReference>
<protein>
    <submittedName>
        <fullName evidence="7">OmpA-OmpF porin, OOP family</fullName>
    </submittedName>
</protein>
<dbReference type="AlphaFoldDB" id="A0A1H5RIE0"/>
<evidence type="ECO:0000259" key="6">
    <source>
        <dbReference type="PROSITE" id="PS51123"/>
    </source>
</evidence>
<keyword evidence="8" id="KW-1185">Reference proteome</keyword>
<feature type="region of interest" description="Disordered" evidence="5">
    <location>
        <begin position="122"/>
        <end position="158"/>
    </location>
</feature>
<sequence length="158" mass="17235">MSRGSFGRFADQPVLSGQATQYMWWHWRVQHRWVPAPPPPPPPPPAPPLVLTGDLLFDFDSATMRPEARAVLAAAMPALRARPSTDIVGHTDSRGTDEYNQRLSERRADAVVAALVAEDGSLAGRLHASGRGESKPVDTNDTPAGRRRNRRVALVSTP</sequence>
<evidence type="ECO:0000313" key="8">
    <source>
        <dbReference type="Proteomes" id="UP000198878"/>
    </source>
</evidence>
<dbReference type="Pfam" id="PF00691">
    <property type="entry name" value="OmpA"/>
    <property type="match status" value="1"/>
</dbReference>
<dbReference type="CDD" id="cd07185">
    <property type="entry name" value="OmpA_C-like"/>
    <property type="match status" value="1"/>
</dbReference>
<dbReference type="PRINTS" id="PR01021">
    <property type="entry name" value="OMPADOMAIN"/>
</dbReference>
<keyword evidence="2 4" id="KW-0472">Membrane</keyword>
<accession>A0A1H5RIE0</accession>
<feature type="domain" description="OmpA-like" evidence="6">
    <location>
        <begin position="44"/>
        <end position="158"/>
    </location>
</feature>
<dbReference type="PROSITE" id="PS51123">
    <property type="entry name" value="OMPA_2"/>
    <property type="match status" value="1"/>
</dbReference>
<evidence type="ECO:0000256" key="3">
    <source>
        <dbReference type="ARBA" id="ARBA00023237"/>
    </source>
</evidence>
<evidence type="ECO:0000313" key="7">
    <source>
        <dbReference type="EMBL" id="SEF37498.1"/>
    </source>
</evidence>
<dbReference type="InterPro" id="IPR036737">
    <property type="entry name" value="OmpA-like_sf"/>
</dbReference>
<reference evidence="8" key="1">
    <citation type="submission" date="2016-10" db="EMBL/GenBank/DDBJ databases">
        <authorList>
            <person name="Varghese N."/>
            <person name="Submissions S."/>
        </authorList>
    </citation>
    <scope>NUCLEOTIDE SEQUENCE [LARGE SCALE GENOMIC DNA]</scope>
    <source>
        <strain evidence="8">DSM 44654</strain>
    </source>
</reference>
<dbReference type="EMBL" id="FNUJ01000014">
    <property type="protein sequence ID" value="SEF37498.1"/>
    <property type="molecule type" value="Genomic_DNA"/>
</dbReference>
<organism evidence="7 8">
    <name type="scientific">Amycolatopsis pretoriensis</name>
    <dbReference type="NCBI Taxonomy" id="218821"/>
    <lineage>
        <taxon>Bacteria</taxon>
        <taxon>Bacillati</taxon>
        <taxon>Actinomycetota</taxon>
        <taxon>Actinomycetes</taxon>
        <taxon>Pseudonocardiales</taxon>
        <taxon>Pseudonocardiaceae</taxon>
        <taxon>Amycolatopsis</taxon>
    </lineage>
</organism>
<dbReference type="Proteomes" id="UP000198878">
    <property type="component" value="Unassembled WGS sequence"/>
</dbReference>
<dbReference type="InterPro" id="IPR006664">
    <property type="entry name" value="OMP_bac"/>
</dbReference>
<dbReference type="InterPro" id="IPR050330">
    <property type="entry name" value="Bact_OuterMem_StrucFunc"/>
</dbReference>
<evidence type="ECO:0000256" key="4">
    <source>
        <dbReference type="PROSITE-ProRule" id="PRU00473"/>
    </source>
</evidence>
<comment type="subcellular location">
    <subcellularLocation>
        <location evidence="1">Cell outer membrane</location>
    </subcellularLocation>
</comment>
<dbReference type="InterPro" id="IPR006665">
    <property type="entry name" value="OmpA-like"/>
</dbReference>
<evidence type="ECO:0000256" key="1">
    <source>
        <dbReference type="ARBA" id="ARBA00004442"/>
    </source>
</evidence>
<dbReference type="GO" id="GO:0009279">
    <property type="term" value="C:cell outer membrane"/>
    <property type="evidence" value="ECO:0007669"/>
    <property type="project" value="UniProtKB-SubCell"/>
</dbReference>
<dbReference type="STRING" id="218821.SAMN05421837_11458"/>
<gene>
    <name evidence="7" type="ORF">SAMN05421837_11458</name>
</gene>
<evidence type="ECO:0000256" key="5">
    <source>
        <dbReference type="SAM" id="MobiDB-lite"/>
    </source>
</evidence>